<keyword evidence="3" id="KW-1185">Reference proteome</keyword>
<protein>
    <recommendedName>
        <fullName evidence="4">ATP synthase subunit H, mitochondrial</fullName>
    </recommendedName>
</protein>
<evidence type="ECO:0008006" key="4">
    <source>
        <dbReference type="Google" id="ProtNLM"/>
    </source>
</evidence>
<dbReference type="HOGENOM" id="CLU_122989_2_0_1"/>
<reference evidence="2 3" key="1">
    <citation type="submission" date="2014-04" db="EMBL/GenBank/DDBJ databases">
        <authorList>
            <consortium name="DOE Joint Genome Institute"/>
            <person name="Kuo A."/>
            <person name="Girlanda M."/>
            <person name="Perotto S."/>
            <person name="Kohler A."/>
            <person name="Nagy L.G."/>
            <person name="Floudas D."/>
            <person name="Copeland A."/>
            <person name="Barry K.W."/>
            <person name="Cichocki N."/>
            <person name="Veneault-Fourrey C."/>
            <person name="LaButti K."/>
            <person name="Lindquist E.A."/>
            <person name="Lipzen A."/>
            <person name="Lundell T."/>
            <person name="Morin E."/>
            <person name="Murat C."/>
            <person name="Sun H."/>
            <person name="Tunlid A."/>
            <person name="Henrissat B."/>
            <person name="Grigoriev I.V."/>
            <person name="Hibbett D.S."/>
            <person name="Martin F."/>
            <person name="Nordberg H.P."/>
            <person name="Cantor M.N."/>
            <person name="Hua S.X."/>
        </authorList>
    </citation>
    <scope>NUCLEOTIDE SEQUENCE [LARGE SCALE GENOMIC DNA]</scope>
    <source>
        <strain evidence="2 3">MUT 4182</strain>
    </source>
</reference>
<dbReference type="Proteomes" id="UP000054248">
    <property type="component" value="Unassembled WGS sequence"/>
</dbReference>
<evidence type="ECO:0000256" key="1">
    <source>
        <dbReference type="SAM" id="MobiDB-lite"/>
    </source>
</evidence>
<dbReference type="PANTHER" id="PTHR28207:SF1">
    <property type="entry name" value="ATP SYNTHASE SUBUNIT H, MITOCHONDRIAL"/>
    <property type="match status" value="1"/>
</dbReference>
<accession>A0A0C3LRF0</accession>
<organism evidence="2 3">
    <name type="scientific">Tulasnella calospora MUT 4182</name>
    <dbReference type="NCBI Taxonomy" id="1051891"/>
    <lineage>
        <taxon>Eukaryota</taxon>
        <taxon>Fungi</taxon>
        <taxon>Dikarya</taxon>
        <taxon>Basidiomycota</taxon>
        <taxon>Agaricomycotina</taxon>
        <taxon>Agaricomycetes</taxon>
        <taxon>Cantharellales</taxon>
        <taxon>Tulasnellaceae</taxon>
        <taxon>Tulasnella</taxon>
    </lineage>
</organism>
<dbReference type="OrthoDB" id="274752at2759"/>
<proteinExistence type="predicted"/>
<dbReference type="AlphaFoldDB" id="A0A0C3LRF0"/>
<evidence type="ECO:0000313" key="2">
    <source>
        <dbReference type="EMBL" id="KIO23977.1"/>
    </source>
</evidence>
<dbReference type="GO" id="GO:0046933">
    <property type="term" value="F:proton-transporting ATP synthase activity, rotational mechanism"/>
    <property type="evidence" value="ECO:0007669"/>
    <property type="project" value="TreeGrafter"/>
</dbReference>
<dbReference type="Pfam" id="PF10775">
    <property type="entry name" value="ATP_sub_h"/>
    <property type="match status" value="1"/>
</dbReference>
<feature type="region of interest" description="Disordered" evidence="1">
    <location>
        <begin position="50"/>
        <end position="74"/>
    </location>
</feature>
<dbReference type="STRING" id="1051891.A0A0C3LRF0"/>
<gene>
    <name evidence="2" type="ORF">M407DRAFT_105845</name>
</gene>
<dbReference type="PANTHER" id="PTHR28207">
    <property type="entry name" value="ATP SYNTHASE SUBUNIT H, MITOCHONDRIAL"/>
    <property type="match status" value="1"/>
</dbReference>
<name>A0A0C3LRF0_9AGAM</name>
<dbReference type="InterPro" id="IPR019711">
    <property type="entry name" value="ATP_synth_F0_suH"/>
</dbReference>
<evidence type="ECO:0000313" key="3">
    <source>
        <dbReference type="Proteomes" id="UP000054248"/>
    </source>
</evidence>
<reference evidence="3" key="2">
    <citation type="submission" date="2015-01" db="EMBL/GenBank/DDBJ databases">
        <title>Evolutionary Origins and Diversification of the Mycorrhizal Mutualists.</title>
        <authorList>
            <consortium name="DOE Joint Genome Institute"/>
            <consortium name="Mycorrhizal Genomics Consortium"/>
            <person name="Kohler A."/>
            <person name="Kuo A."/>
            <person name="Nagy L.G."/>
            <person name="Floudas D."/>
            <person name="Copeland A."/>
            <person name="Barry K.W."/>
            <person name="Cichocki N."/>
            <person name="Veneault-Fourrey C."/>
            <person name="LaButti K."/>
            <person name="Lindquist E.A."/>
            <person name="Lipzen A."/>
            <person name="Lundell T."/>
            <person name="Morin E."/>
            <person name="Murat C."/>
            <person name="Riley R."/>
            <person name="Ohm R."/>
            <person name="Sun H."/>
            <person name="Tunlid A."/>
            <person name="Henrissat B."/>
            <person name="Grigoriev I.V."/>
            <person name="Hibbett D.S."/>
            <person name="Martin F."/>
        </authorList>
    </citation>
    <scope>NUCLEOTIDE SEQUENCE [LARGE SCALE GENOMIC DNA]</scope>
    <source>
        <strain evidence="3">MUT 4182</strain>
    </source>
</reference>
<dbReference type="EMBL" id="KN823071">
    <property type="protein sequence ID" value="KIO23977.1"/>
    <property type="molecule type" value="Genomic_DNA"/>
</dbReference>
<sequence>MSAILRQVARAAPRQSRFLSTSQVSRKDLVQDMYLRELKAYKPAPQAKDAHLAHVKSYKAPSSPTPPALPADLASELAAYDAQEPGSAPATTASAETTTVTGDAAAEFLAHLEADIPKEVHH</sequence>